<comment type="caution">
    <text evidence="4">The sequence shown here is derived from an EMBL/GenBank/DDBJ whole genome shotgun (WGS) entry which is preliminary data.</text>
</comment>
<feature type="transmembrane region" description="Helical" evidence="3">
    <location>
        <begin position="43"/>
        <end position="64"/>
    </location>
</feature>
<evidence type="ECO:0000313" key="5">
    <source>
        <dbReference type="Proteomes" id="UP001153365"/>
    </source>
</evidence>
<dbReference type="NCBIfam" id="NF037959">
    <property type="entry name" value="MFS_SpdSyn"/>
    <property type="match status" value="1"/>
</dbReference>
<evidence type="ECO:0000256" key="1">
    <source>
        <dbReference type="ARBA" id="ARBA00023115"/>
    </source>
</evidence>
<dbReference type="GO" id="GO:0006596">
    <property type="term" value="P:polyamine biosynthetic process"/>
    <property type="evidence" value="ECO:0007669"/>
    <property type="project" value="UniProtKB-KW"/>
</dbReference>
<dbReference type="InterPro" id="IPR029063">
    <property type="entry name" value="SAM-dependent_MTases_sf"/>
</dbReference>
<sequence length="646" mass="71805">MVTSSPKPGSKNHAKPSQRLDQVSSQRVNRPKTFSVDPHGIRFISWFLVIVLTVIVWSISLNLVRLSSEAGLNPIFGSIASSYYSSQAITVIDLIIVPVLVNLFGSQLPDLWSTALLGSILVWRCPDSYGRLMIGQSSKLGDPRLGSILFQSLAHWPTRILTSASTLACLNEFFKIQTDAQPFSLAKKTFILPSVRLAILPLILSALSHLVLPIAQKPFDLVGPCEVFKVTSAALFLVSGLGVALWILSLSSKPRKNGLASWLLVVLSILAWLFLPPIKSFCQEPPKGSINFRPGPNSTGSYKLLARRSSLTGLILVGELQPAGEGSELRFLRCDHSLLGGIWIGPARRAVRARLAKDHLSSLTSGEELEIQATREAESIYSTFNLQEAIRLSIRSQEGKIDPNIRDRALVIGLGIGTSTRSLIRHGVEVTIVEIDPLVYNYAQKFFELPTPDGGVFLEDARQYLQRETQNSNLFDYIIHDVFTGGSVPASLFTTECWRDVRARLKEDGVLAVNFAGKPLTEAGALVLTTLFDVFPHCRAFAEKTEDPTTENDFQNMVIFCSPRGPPNFRAPNESDVFGSVHRFKILQEFGQLEFKLNRLLPSRNSSNILKDRNSVRLERAQIQSSLHHWAVMRQVLPDYVWELYY</sequence>
<dbReference type="Proteomes" id="UP001153365">
    <property type="component" value="Unassembled WGS sequence"/>
</dbReference>
<feature type="transmembrane region" description="Helical" evidence="3">
    <location>
        <begin position="227"/>
        <end position="247"/>
    </location>
</feature>
<keyword evidence="1" id="KW-0620">Polyamine biosynthesis</keyword>
<dbReference type="AlphaFoldDB" id="A0AAV0AMT7"/>
<name>A0AAV0AMT7_PHAPC</name>
<dbReference type="PANTHER" id="PTHR43317">
    <property type="entry name" value="THERMOSPERMINE SYNTHASE ACAULIS5"/>
    <property type="match status" value="1"/>
</dbReference>
<feature type="transmembrane region" description="Helical" evidence="3">
    <location>
        <begin position="259"/>
        <end position="275"/>
    </location>
</feature>
<dbReference type="CDD" id="cd02440">
    <property type="entry name" value="AdoMet_MTases"/>
    <property type="match status" value="1"/>
</dbReference>
<dbReference type="PANTHER" id="PTHR43317:SF1">
    <property type="entry name" value="THERMOSPERMINE SYNTHASE ACAULIS5"/>
    <property type="match status" value="1"/>
</dbReference>
<evidence type="ECO:0000256" key="3">
    <source>
        <dbReference type="SAM" id="Phobius"/>
    </source>
</evidence>
<dbReference type="EMBL" id="CALTRL010000765">
    <property type="protein sequence ID" value="CAH7669562.1"/>
    <property type="molecule type" value="Genomic_DNA"/>
</dbReference>
<dbReference type="Gene3D" id="3.40.50.150">
    <property type="entry name" value="Vaccinia Virus protein VP39"/>
    <property type="match status" value="1"/>
</dbReference>
<protein>
    <recommendedName>
        <fullName evidence="6">PABS domain-containing protein</fullName>
    </recommendedName>
</protein>
<evidence type="ECO:0000256" key="2">
    <source>
        <dbReference type="SAM" id="MobiDB-lite"/>
    </source>
</evidence>
<feature type="transmembrane region" description="Helical" evidence="3">
    <location>
        <begin position="197"/>
        <end position="215"/>
    </location>
</feature>
<dbReference type="SUPFAM" id="SSF53335">
    <property type="entry name" value="S-adenosyl-L-methionine-dependent methyltransferases"/>
    <property type="match status" value="1"/>
</dbReference>
<reference evidence="4" key="1">
    <citation type="submission" date="2022-06" db="EMBL/GenBank/DDBJ databases">
        <authorList>
            <consortium name="SYNGENTA / RWTH Aachen University"/>
        </authorList>
    </citation>
    <scope>NUCLEOTIDE SEQUENCE</scope>
</reference>
<evidence type="ECO:0000313" key="4">
    <source>
        <dbReference type="EMBL" id="CAH7669562.1"/>
    </source>
</evidence>
<gene>
    <name evidence="4" type="ORF">PPACK8108_LOCUS4195</name>
</gene>
<accession>A0AAV0AMT7</accession>
<keyword evidence="5" id="KW-1185">Reference proteome</keyword>
<keyword evidence="3" id="KW-0812">Transmembrane</keyword>
<keyword evidence="3" id="KW-1133">Transmembrane helix</keyword>
<feature type="region of interest" description="Disordered" evidence="2">
    <location>
        <begin position="1"/>
        <end position="26"/>
    </location>
</feature>
<organism evidence="4 5">
    <name type="scientific">Phakopsora pachyrhizi</name>
    <name type="common">Asian soybean rust disease fungus</name>
    <dbReference type="NCBI Taxonomy" id="170000"/>
    <lineage>
        <taxon>Eukaryota</taxon>
        <taxon>Fungi</taxon>
        <taxon>Dikarya</taxon>
        <taxon>Basidiomycota</taxon>
        <taxon>Pucciniomycotina</taxon>
        <taxon>Pucciniomycetes</taxon>
        <taxon>Pucciniales</taxon>
        <taxon>Phakopsoraceae</taxon>
        <taxon>Phakopsora</taxon>
    </lineage>
</organism>
<proteinExistence type="predicted"/>
<evidence type="ECO:0008006" key="6">
    <source>
        <dbReference type="Google" id="ProtNLM"/>
    </source>
</evidence>
<keyword evidence="3" id="KW-0472">Membrane</keyword>
<dbReference type="Pfam" id="PF01564">
    <property type="entry name" value="Spermine_synth"/>
    <property type="match status" value="1"/>
</dbReference>